<feature type="region of interest" description="Disordered" evidence="1">
    <location>
        <begin position="43"/>
        <end position="78"/>
    </location>
</feature>
<dbReference type="NCBIfam" id="TIGR02605">
    <property type="entry name" value="CxxC_CxxC_SSSS"/>
    <property type="match status" value="1"/>
</dbReference>
<dbReference type="Pfam" id="PF09723">
    <property type="entry name" value="Zn_ribbon_8"/>
    <property type="match status" value="1"/>
</dbReference>
<dbReference type="EMBL" id="JAENHM010000007">
    <property type="protein sequence ID" value="MBK1836137.1"/>
    <property type="molecule type" value="Genomic_DNA"/>
</dbReference>
<accession>A0ABS1EYA3</accession>
<comment type="caution">
    <text evidence="3">The sequence shown here is derived from an EMBL/GenBank/DDBJ whole genome shotgun (WGS) entry which is preliminary data.</text>
</comment>
<dbReference type="InterPro" id="IPR036283">
    <property type="entry name" value="NOB1_Zf-like_sf"/>
</dbReference>
<gene>
    <name evidence="3" type="ORF">JHL17_01815</name>
</gene>
<keyword evidence="4" id="KW-1185">Reference proteome</keyword>
<dbReference type="PANTHER" id="PTHR34404">
    <property type="entry name" value="REGULATORY PROTEIN, FMDB FAMILY"/>
    <property type="match status" value="1"/>
</dbReference>
<reference evidence="4" key="1">
    <citation type="submission" date="2021-01" db="EMBL/GenBank/DDBJ databases">
        <title>Genome public.</title>
        <authorList>
            <person name="Liu C."/>
            <person name="Sun Q."/>
        </authorList>
    </citation>
    <scope>NUCLEOTIDE SEQUENCE [LARGE SCALE GENOMIC DNA]</scope>
    <source>
        <strain evidence="4">YIM B02556</strain>
    </source>
</reference>
<sequence length="78" mass="8348">MPLYTYRCKACGQGFETLVRSGETAVCPSCGSADLTRQLSNVAPEGKSGAIVQSARRQAAKEGHFSNYSRSERPKGHG</sequence>
<dbReference type="PANTHER" id="PTHR34404:SF3">
    <property type="entry name" value="REGULATORY PROTEIN, FMDB FAMILY"/>
    <property type="match status" value="1"/>
</dbReference>
<protein>
    <submittedName>
        <fullName evidence="3">Zinc ribbon domain-containing protein</fullName>
    </submittedName>
</protein>
<dbReference type="SMART" id="SM00834">
    <property type="entry name" value="CxxC_CXXC_SSSS"/>
    <property type="match status" value="1"/>
</dbReference>
<organism evidence="3 4">
    <name type="scientific">Azospirillum endophyticum</name>
    <dbReference type="NCBI Taxonomy" id="2800326"/>
    <lineage>
        <taxon>Bacteria</taxon>
        <taxon>Pseudomonadati</taxon>
        <taxon>Pseudomonadota</taxon>
        <taxon>Alphaproteobacteria</taxon>
        <taxon>Rhodospirillales</taxon>
        <taxon>Azospirillaceae</taxon>
        <taxon>Azospirillum</taxon>
    </lineage>
</organism>
<feature type="domain" description="Putative regulatory protein FmdB zinc ribbon" evidence="2">
    <location>
        <begin position="1"/>
        <end position="40"/>
    </location>
</feature>
<dbReference type="RefSeq" id="WP_200190347.1">
    <property type="nucleotide sequence ID" value="NZ_JAENHM010000007.1"/>
</dbReference>
<dbReference type="SUPFAM" id="SSF144206">
    <property type="entry name" value="NOB1 zinc finger-like"/>
    <property type="match status" value="1"/>
</dbReference>
<evidence type="ECO:0000256" key="1">
    <source>
        <dbReference type="SAM" id="MobiDB-lite"/>
    </source>
</evidence>
<evidence type="ECO:0000313" key="4">
    <source>
        <dbReference type="Proteomes" id="UP000652760"/>
    </source>
</evidence>
<dbReference type="Proteomes" id="UP000652760">
    <property type="component" value="Unassembled WGS sequence"/>
</dbReference>
<evidence type="ECO:0000313" key="3">
    <source>
        <dbReference type="EMBL" id="MBK1836137.1"/>
    </source>
</evidence>
<dbReference type="InterPro" id="IPR013429">
    <property type="entry name" value="Regulatory_FmdB_Zinc_ribbon"/>
</dbReference>
<feature type="compositionally biased region" description="Basic and acidic residues" evidence="1">
    <location>
        <begin position="59"/>
        <end position="78"/>
    </location>
</feature>
<evidence type="ECO:0000259" key="2">
    <source>
        <dbReference type="SMART" id="SM00834"/>
    </source>
</evidence>
<name>A0ABS1EYA3_9PROT</name>
<proteinExistence type="predicted"/>